<dbReference type="GO" id="GO:0016747">
    <property type="term" value="F:acyltransferase activity, transferring groups other than amino-acyl groups"/>
    <property type="evidence" value="ECO:0007669"/>
    <property type="project" value="InterPro"/>
</dbReference>
<keyword evidence="3" id="KW-1185">Reference proteome</keyword>
<dbReference type="InterPro" id="IPR000182">
    <property type="entry name" value="GNAT_dom"/>
</dbReference>
<name>A0AAV2HLK6_LYMST</name>
<comment type="caution">
    <text evidence="2">The sequence shown here is derived from an EMBL/GenBank/DDBJ whole genome shotgun (WGS) entry which is preliminary data.</text>
</comment>
<dbReference type="InterPro" id="IPR016181">
    <property type="entry name" value="Acyl_CoA_acyltransferase"/>
</dbReference>
<dbReference type="Pfam" id="PF24066">
    <property type="entry name" value="Hisat_C"/>
    <property type="match status" value="1"/>
</dbReference>
<protein>
    <recommendedName>
        <fullName evidence="1">N-acetyltransferase domain-containing protein</fullName>
    </recommendedName>
</protein>
<dbReference type="PANTHER" id="PTHR47403:SF6">
    <property type="entry name" value="N-ACETYLTRANSFERASE DOMAIN-CONTAINING PROTEIN"/>
    <property type="match status" value="1"/>
</dbReference>
<dbReference type="PANTHER" id="PTHR47403">
    <property type="entry name" value="LOC100145250 PROTEIN"/>
    <property type="match status" value="1"/>
</dbReference>
<evidence type="ECO:0000313" key="2">
    <source>
        <dbReference type="EMBL" id="CAL1534293.1"/>
    </source>
</evidence>
<dbReference type="EMBL" id="CAXITT010000167">
    <property type="protein sequence ID" value="CAL1534293.1"/>
    <property type="molecule type" value="Genomic_DNA"/>
</dbReference>
<proteinExistence type="predicted"/>
<feature type="domain" description="N-acetyltransferase" evidence="1">
    <location>
        <begin position="40"/>
        <end position="172"/>
    </location>
</feature>
<organism evidence="2 3">
    <name type="scientific">Lymnaea stagnalis</name>
    <name type="common">Great pond snail</name>
    <name type="synonym">Helix stagnalis</name>
    <dbReference type="NCBI Taxonomy" id="6523"/>
    <lineage>
        <taxon>Eukaryota</taxon>
        <taxon>Metazoa</taxon>
        <taxon>Spiralia</taxon>
        <taxon>Lophotrochozoa</taxon>
        <taxon>Mollusca</taxon>
        <taxon>Gastropoda</taxon>
        <taxon>Heterobranchia</taxon>
        <taxon>Euthyneura</taxon>
        <taxon>Panpulmonata</taxon>
        <taxon>Hygrophila</taxon>
        <taxon>Lymnaeoidea</taxon>
        <taxon>Lymnaeidae</taxon>
        <taxon>Lymnaea</taxon>
    </lineage>
</organism>
<reference evidence="2 3" key="1">
    <citation type="submission" date="2024-04" db="EMBL/GenBank/DDBJ databases">
        <authorList>
            <consortium name="Genoscope - CEA"/>
            <person name="William W."/>
        </authorList>
    </citation>
    <scope>NUCLEOTIDE SEQUENCE [LARGE SCALE GENOMIC DNA]</scope>
</reference>
<evidence type="ECO:0000259" key="1">
    <source>
        <dbReference type="PROSITE" id="PS51186"/>
    </source>
</evidence>
<accession>A0AAV2HLK6</accession>
<dbReference type="InterPro" id="IPR056483">
    <property type="entry name" value="Hisat_C"/>
</dbReference>
<evidence type="ECO:0000313" key="3">
    <source>
        <dbReference type="Proteomes" id="UP001497497"/>
    </source>
</evidence>
<dbReference type="Proteomes" id="UP001497497">
    <property type="component" value="Unassembled WGS sequence"/>
</dbReference>
<dbReference type="Gene3D" id="3.40.630.30">
    <property type="match status" value="1"/>
</dbReference>
<sequence length="353" mass="39754">MSRSTLLRHLCHARAVRVNHRQPPGSLSRLYCSEVTTPPGLIREAHREDYTSVMQISSDVYGGRDFLPCMYPVLVRSPDIHSYVFEMSGEVVAFEAAHVVDDGITIVARGSRVKQNYHGLGILKSLRNHIVDRLVARHASKFIAMITSSTAELAKDSPSLIPNEVILKRNVHVFPYQTSNLDIPERDDFSATTVTELTVGQLCDVFVRPAFSQYLFPYERIIINAVPFRLMTANSELIQSENPFILMSDKVRVGRNPPNQGLVSMTTWYSCKAGICVDLEFYGRSSNFPEICNHVRRHLQHVHHLAPHGHIMVPHSYTISTDALLCAFSRHGLAPMDSPFKTQYLLEGRIDTA</sequence>
<dbReference type="SUPFAM" id="SSF55729">
    <property type="entry name" value="Acyl-CoA N-acyltransferases (Nat)"/>
    <property type="match status" value="1"/>
</dbReference>
<gene>
    <name evidence="2" type="ORF">GSLYS_00008253001</name>
</gene>
<dbReference type="PROSITE" id="PS51186">
    <property type="entry name" value="GNAT"/>
    <property type="match status" value="1"/>
</dbReference>
<dbReference type="AlphaFoldDB" id="A0AAV2HLK6"/>